<evidence type="ECO:0008006" key="3">
    <source>
        <dbReference type="Google" id="ProtNLM"/>
    </source>
</evidence>
<reference evidence="1" key="1">
    <citation type="submission" date="2022-11" db="EMBL/GenBank/DDBJ databases">
        <title>Genome Sequence of Cubamyces cubensis.</title>
        <authorList>
            <person name="Buettner E."/>
        </authorList>
    </citation>
    <scope>NUCLEOTIDE SEQUENCE</scope>
    <source>
        <strain evidence="1">MPL-01</strain>
    </source>
</reference>
<gene>
    <name evidence="1" type="ORF">ONZ51_g5862</name>
</gene>
<dbReference type="Gene3D" id="3.80.10.10">
    <property type="entry name" value="Ribonuclease Inhibitor"/>
    <property type="match status" value="1"/>
</dbReference>
<dbReference type="EMBL" id="JAPEVG010000132">
    <property type="protein sequence ID" value="KAJ8481642.1"/>
    <property type="molecule type" value="Genomic_DNA"/>
</dbReference>
<evidence type="ECO:0000313" key="1">
    <source>
        <dbReference type="EMBL" id="KAJ8481642.1"/>
    </source>
</evidence>
<name>A0AAD7XAK0_9APHY</name>
<accession>A0AAD7XAK0</accession>
<evidence type="ECO:0000313" key="2">
    <source>
        <dbReference type="Proteomes" id="UP001215151"/>
    </source>
</evidence>
<dbReference type="Proteomes" id="UP001215151">
    <property type="component" value="Unassembled WGS sequence"/>
</dbReference>
<organism evidence="1 2">
    <name type="scientific">Trametes cubensis</name>
    <dbReference type="NCBI Taxonomy" id="1111947"/>
    <lineage>
        <taxon>Eukaryota</taxon>
        <taxon>Fungi</taxon>
        <taxon>Dikarya</taxon>
        <taxon>Basidiomycota</taxon>
        <taxon>Agaricomycotina</taxon>
        <taxon>Agaricomycetes</taxon>
        <taxon>Polyporales</taxon>
        <taxon>Polyporaceae</taxon>
        <taxon>Trametes</taxon>
    </lineage>
</organism>
<protein>
    <recommendedName>
        <fullName evidence="3">F-box domain-containing protein</fullName>
    </recommendedName>
</protein>
<proteinExistence type="predicted"/>
<dbReference type="InterPro" id="IPR032675">
    <property type="entry name" value="LRR_dom_sf"/>
</dbReference>
<comment type="caution">
    <text evidence="1">The sequence shown here is derived from an EMBL/GenBank/DDBJ whole genome shotgun (WGS) entry which is preliminary data.</text>
</comment>
<dbReference type="AlphaFoldDB" id="A0AAD7XAK0"/>
<dbReference type="SUPFAM" id="SSF52047">
    <property type="entry name" value="RNI-like"/>
    <property type="match status" value="1"/>
</dbReference>
<dbReference type="PANTHER" id="PTHR38926">
    <property type="entry name" value="F-BOX DOMAIN CONTAINING PROTEIN, EXPRESSED"/>
    <property type="match status" value="1"/>
</dbReference>
<dbReference type="PANTHER" id="PTHR38926:SF5">
    <property type="entry name" value="F-BOX AND LEUCINE-RICH REPEAT PROTEIN 6"/>
    <property type="match status" value="1"/>
</dbReference>
<sequence length="527" mass="58998">MTAAPYVLLCAPVLYECPTSLTVLSPHLLAVSTYRLAELAMHRALLIDEVLQLIFDHCASLPFTESRRTFCQLARCCKAWKEPALDRLWARIDSPAPLLRLLPCVDEQDMPASDSDSVFIAYASRVKEITYRDVQKLSSVDSLEMVLPRLQAVTISHGGCFVPNAWKFSIHLKHLSIDTGLLHDHRRVEAEKCNSAEELFQRIHVSSLRSLRFRGQLTPALSGMLASFTQLTTLTLRSLLMDCELLAAIATFPHLRSLTMSAIGVDHEDLEHALAQVNGPCFSALESLDLGGSVVALQVVLKYLPENKLTKFRMEADCYRHGTVSLERFLEQLVQKTSKSLRELTIQDLTDHYWLEPQMRTQMPSEWFGLSLLRSLAACKELRKLELTLMVPPMVSDTDVEILGKWWPHLEDLNLGTYDMSYLPHDWQFLMTPAVFEVVAKHLPRLRQLTLPVRPTDLLASDGRPAPGESKLQHKTLRALAIGDVPDAGACASELVQAILAIFPSLDTLDCSSQEITEQFSVSTGST</sequence>
<keyword evidence="2" id="KW-1185">Reference proteome</keyword>